<evidence type="ECO:0000256" key="5">
    <source>
        <dbReference type="ARBA" id="ARBA00022692"/>
    </source>
</evidence>
<keyword evidence="4" id="KW-0050">Antiport</keyword>
<keyword evidence="5 11" id="KW-0812">Transmembrane</keyword>
<comment type="caution">
    <text evidence="13">The sequence shown here is derived from an EMBL/GenBank/DDBJ whole genome shotgun (WGS) entry which is preliminary data.</text>
</comment>
<feature type="transmembrane region" description="Helical" evidence="11">
    <location>
        <begin position="30"/>
        <end position="48"/>
    </location>
</feature>
<dbReference type="GO" id="GO:0016020">
    <property type="term" value="C:membrane"/>
    <property type="evidence" value="ECO:0007669"/>
    <property type="project" value="UniProtKB-SubCell"/>
</dbReference>
<dbReference type="PANTHER" id="PTHR43562">
    <property type="entry name" value="NAPA-TYPE SODIUM/HYDROGEN ANTIPORTER"/>
    <property type="match status" value="1"/>
</dbReference>
<dbReference type="PANTHER" id="PTHR43562:SF3">
    <property type="entry name" value="SODIUM ION_PROTON EXCHANGER (EUROFUNG)"/>
    <property type="match status" value="1"/>
</dbReference>
<organism evidence="13 14">
    <name type="scientific">Clostridium acetireducens DSM 10703</name>
    <dbReference type="NCBI Taxonomy" id="1121290"/>
    <lineage>
        <taxon>Bacteria</taxon>
        <taxon>Bacillati</taxon>
        <taxon>Bacillota</taxon>
        <taxon>Clostridia</taxon>
        <taxon>Eubacteriales</taxon>
        <taxon>Clostridiaceae</taxon>
        <taxon>Clostridium</taxon>
    </lineage>
</organism>
<dbReference type="Gene3D" id="1.20.1530.20">
    <property type="match status" value="1"/>
</dbReference>
<evidence type="ECO:0000256" key="6">
    <source>
        <dbReference type="ARBA" id="ARBA00022989"/>
    </source>
</evidence>
<feature type="domain" description="Cation/H+ exchanger transmembrane" evidence="12">
    <location>
        <begin position="18"/>
        <end position="383"/>
    </location>
</feature>
<evidence type="ECO:0000256" key="2">
    <source>
        <dbReference type="ARBA" id="ARBA00005551"/>
    </source>
</evidence>
<evidence type="ECO:0000259" key="12">
    <source>
        <dbReference type="Pfam" id="PF00999"/>
    </source>
</evidence>
<name>A0A1E8EV06_9CLOT</name>
<evidence type="ECO:0000256" key="7">
    <source>
        <dbReference type="ARBA" id="ARBA00023053"/>
    </source>
</evidence>
<evidence type="ECO:0000256" key="9">
    <source>
        <dbReference type="ARBA" id="ARBA00023136"/>
    </source>
</evidence>
<keyword evidence="14" id="KW-1185">Reference proteome</keyword>
<protein>
    <submittedName>
        <fullName evidence="13">Na(+)/H(+)-K(+) antiporter GerN</fullName>
    </submittedName>
</protein>
<dbReference type="EMBL" id="LZFO01000062">
    <property type="protein sequence ID" value="OFH98057.1"/>
    <property type="molecule type" value="Genomic_DNA"/>
</dbReference>
<feature type="transmembrane region" description="Helical" evidence="11">
    <location>
        <begin position="223"/>
        <end position="252"/>
    </location>
</feature>
<evidence type="ECO:0000256" key="10">
    <source>
        <dbReference type="ARBA" id="ARBA00023201"/>
    </source>
</evidence>
<keyword evidence="6 11" id="KW-1133">Transmembrane helix</keyword>
<dbReference type="Pfam" id="PF00999">
    <property type="entry name" value="Na_H_Exchanger"/>
    <property type="match status" value="1"/>
</dbReference>
<proteinExistence type="inferred from homology"/>
<dbReference type="RefSeq" id="WP_242866476.1">
    <property type="nucleotide sequence ID" value="NZ_LZFO01000062.1"/>
</dbReference>
<keyword evidence="8" id="KW-0406">Ion transport</keyword>
<sequence>MSIEFLVDLVIVLLSTELLGALTKRFKMPRVVGALIAGLLIGPSVLGIVHPSDFLRQMAKVGVILLMFTAGLESDLTELKKSGKASSVIAVIGVFLPLIGGYLVGGFFNNAGTPFSGGFEITLQNIFIGIILTATSVSITVETLQEMGKLKTRSGTAILGAAVIDDILGIVLLAIITGMSNSKVSIQVVIMKILAFFVVSLIIGLLFKKASGSGKAKFDKHRVIIYALAFCFVMSFGAEHFFGVADITGAYITGLILSMSKGSEHIKESVETISTAIFSPIFFANIGICTVMTKMNTTMVIFTVLLLAVAILTKLYGCKLGAVACGFSKEEGTQIGVGMISRGEVALIVADIGIAAGFMKEAYFAPIILVVIVTTLITPILLKVVYSNKDSKNTKVTEQFSEETAM</sequence>
<evidence type="ECO:0000256" key="3">
    <source>
        <dbReference type="ARBA" id="ARBA00022448"/>
    </source>
</evidence>
<feature type="transmembrane region" description="Helical" evidence="11">
    <location>
        <begin position="299"/>
        <end position="317"/>
    </location>
</feature>
<feature type="transmembrane region" description="Helical" evidence="11">
    <location>
        <begin position="156"/>
        <end position="178"/>
    </location>
</feature>
<dbReference type="STRING" id="1121290.CLAOCE_22690"/>
<keyword evidence="7" id="KW-0915">Sodium</keyword>
<feature type="transmembrane region" description="Helical" evidence="11">
    <location>
        <begin position="85"/>
        <end position="105"/>
    </location>
</feature>
<feature type="transmembrane region" description="Helical" evidence="11">
    <location>
        <begin position="184"/>
        <end position="207"/>
    </location>
</feature>
<feature type="transmembrane region" description="Helical" evidence="11">
    <location>
        <begin position="272"/>
        <end position="292"/>
    </location>
</feature>
<keyword evidence="10" id="KW-0739">Sodium transport</keyword>
<dbReference type="InterPro" id="IPR006153">
    <property type="entry name" value="Cation/H_exchanger_TM"/>
</dbReference>
<dbReference type="GO" id="GO:0006814">
    <property type="term" value="P:sodium ion transport"/>
    <property type="evidence" value="ECO:0007669"/>
    <property type="project" value="UniProtKB-KW"/>
</dbReference>
<dbReference type="Proteomes" id="UP000175744">
    <property type="component" value="Unassembled WGS sequence"/>
</dbReference>
<evidence type="ECO:0000256" key="1">
    <source>
        <dbReference type="ARBA" id="ARBA00004141"/>
    </source>
</evidence>
<evidence type="ECO:0000256" key="11">
    <source>
        <dbReference type="SAM" id="Phobius"/>
    </source>
</evidence>
<accession>A0A1E8EV06</accession>
<dbReference type="InterPro" id="IPR038770">
    <property type="entry name" value="Na+/solute_symporter_sf"/>
</dbReference>
<evidence type="ECO:0000256" key="8">
    <source>
        <dbReference type="ARBA" id="ARBA00023065"/>
    </source>
</evidence>
<reference evidence="13 14" key="1">
    <citation type="submission" date="2016-06" db="EMBL/GenBank/DDBJ databases">
        <title>Genome sequence of Clostridium acetireducens DSM 10703.</title>
        <authorList>
            <person name="Poehlein A."/>
            <person name="Fluechter S."/>
            <person name="Duerre P."/>
            <person name="Daniel R."/>
        </authorList>
    </citation>
    <scope>NUCLEOTIDE SEQUENCE [LARGE SCALE GENOMIC DNA]</scope>
    <source>
        <strain evidence="13 14">DSM 10703</strain>
    </source>
</reference>
<comment type="subcellular location">
    <subcellularLocation>
        <location evidence="1">Membrane</location>
        <topology evidence="1">Multi-pass membrane protein</topology>
    </subcellularLocation>
</comment>
<comment type="similarity">
    <text evidence="2">Belongs to the monovalent cation:proton antiporter 2 (CPA2) transporter (TC 2.A.37) family.</text>
</comment>
<feature type="transmembrane region" description="Helical" evidence="11">
    <location>
        <begin position="54"/>
        <end position="73"/>
    </location>
</feature>
<feature type="transmembrane region" description="Helical" evidence="11">
    <location>
        <begin position="125"/>
        <end position="144"/>
    </location>
</feature>
<dbReference type="GO" id="GO:1902600">
    <property type="term" value="P:proton transmembrane transport"/>
    <property type="evidence" value="ECO:0007669"/>
    <property type="project" value="InterPro"/>
</dbReference>
<dbReference type="AlphaFoldDB" id="A0A1E8EV06"/>
<evidence type="ECO:0000256" key="4">
    <source>
        <dbReference type="ARBA" id="ARBA00022449"/>
    </source>
</evidence>
<keyword evidence="3" id="KW-0813">Transport</keyword>
<dbReference type="PATRIC" id="fig|1121290.3.peg.2293"/>
<evidence type="ECO:0000313" key="13">
    <source>
        <dbReference type="EMBL" id="OFH98057.1"/>
    </source>
</evidence>
<evidence type="ECO:0000313" key="14">
    <source>
        <dbReference type="Proteomes" id="UP000175744"/>
    </source>
</evidence>
<feature type="transmembrane region" description="Helical" evidence="11">
    <location>
        <begin position="363"/>
        <end position="386"/>
    </location>
</feature>
<feature type="transmembrane region" description="Helical" evidence="11">
    <location>
        <begin position="6"/>
        <end position="23"/>
    </location>
</feature>
<dbReference type="GO" id="GO:0015297">
    <property type="term" value="F:antiporter activity"/>
    <property type="evidence" value="ECO:0007669"/>
    <property type="project" value="UniProtKB-KW"/>
</dbReference>
<keyword evidence="9 11" id="KW-0472">Membrane</keyword>
<gene>
    <name evidence="13" type="primary">gerN_2</name>
    <name evidence="13" type="ORF">CLOACE_22690</name>
</gene>